<sequence length="257" mass="28783">MAKKEIVIALPHPLPCKFDGKALEVSNELIPPSIKEIAECLRNFLGQLQDTSDLEVPGEPRTKLALDADYYRGYVIVEFDSSASYGEAEIKKFLSYLFDRGQAGIFENRFESNEIPLKMECIIREEAERARSALGGTVLTEEVSVSLGENQIFMASGKIKRPPSKPPVIDPGQRIIIGSISGFCRSERLVYFIKNDEKRRSEYSYDPAHLHETVSRIALNVFNHVEIVVQEFSVGNGKIAITIVSVKEIEKDPSSLF</sequence>
<dbReference type="AlphaFoldDB" id="A0A5C7SFD6"/>
<evidence type="ECO:0000313" key="1">
    <source>
        <dbReference type="EMBL" id="TXH82527.1"/>
    </source>
</evidence>
<comment type="caution">
    <text evidence="1">The sequence shown here is derived from an EMBL/GenBank/DDBJ whole genome shotgun (WGS) entry which is preliminary data.</text>
</comment>
<evidence type="ECO:0000313" key="2">
    <source>
        <dbReference type="Proteomes" id="UP000321192"/>
    </source>
</evidence>
<dbReference type="Proteomes" id="UP000321192">
    <property type="component" value="Unassembled WGS sequence"/>
</dbReference>
<gene>
    <name evidence="1" type="ORF">E6Q80_15330</name>
</gene>
<proteinExistence type="predicted"/>
<reference evidence="1 2" key="1">
    <citation type="submission" date="2018-09" db="EMBL/GenBank/DDBJ databases">
        <title>Metagenome Assembled Genomes from an Advanced Water Purification Facility.</title>
        <authorList>
            <person name="Stamps B.W."/>
            <person name="Spear J.R."/>
        </authorList>
    </citation>
    <scope>NUCLEOTIDE SEQUENCE [LARGE SCALE GENOMIC DNA]</scope>
    <source>
        <strain evidence="1">Bin_27_1</strain>
    </source>
</reference>
<organism evidence="1 2">
    <name type="scientific">Thauera aminoaromatica</name>
    <dbReference type="NCBI Taxonomy" id="164330"/>
    <lineage>
        <taxon>Bacteria</taxon>
        <taxon>Pseudomonadati</taxon>
        <taxon>Pseudomonadota</taxon>
        <taxon>Betaproteobacteria</taxon>
        <taxon>Rhodocyclales</taxon>
        <taxon>Zoogloeaceae</taxon>
        <taxon>Thauera</taxon>
    </lineage>
</organism>
<accession>A0A5C7SFD6</accession>
<dbReference type="EMBL" id="SSFD01000240">
    <property type="protein sequence ID" value="TXH82527.1"/>
    <property type="molecule type" value="Genomic_DNA"/>
</dbReference>
<protein>
    <submittedName>
        <fullName evidence="1">Uncharacterized protein</fullName>
    </submittedName>
</protein>
<name>A0A5C7SFD6_THASP</name>
<dbReference type="RefSeq" id="WP_169148645.1">
    <property type="nucleotide sequence ID" value="NZ_SSFD01000240.1"/>
</dbReference>